<reference evidence="2 3" key="1">
    <citation type="submission" date="2018-08" db="EMBL/GenBank/DDBJ databases">
        <title>The reduced genetic potential of extracellular carbohydrate catabolism in Euzebyella marina RN62, a Flavobacteriia bacterium isolated from the hadal water.</title>
        <authorList>
            <person name="Xue C."/>
        </authorList>
    </citation>
    <scope>NUCLEOTIDE SEQUENCE [LARGE SCALE GENOMIC DNA]</scope>
    <source>
        <strain evidence="2 3">RN62</strain>
    </source>
</reference>
<feature type="transmembrane region" description="Helical" evidence="1">
    <location>
        <begin position="81"/>
        <end position="99"/>
    </location>
</feature>
<protein>
    <recommendedName>
        <fullName evidence="4">MFS transporter</fullName>
    </recommendedName>
</protein>
<gene>
    <name evidence="2" type="ORF">D1013_00425</name>
</gene>
<evidence type="ECO:0008006" key="4">
    <source>
        <dbReference type="Google" id="ProtNLM"/>
    </source>
</evidence>
<feature type="transmembrane region" description="Helical" evidence="1">
    <location>
        <begin position="293"/>
        <end position="311"/>
    </location>
</feature>
<dbReference type="EMBL" id="CP032050">
    <property type="protein sequence ID" value="AYN65950.1"/>
    <property type="molecule type" value="Genomic_DNA"/>
</dbReference>
<evidence type="ECO:0000313" key="3">
    <source>
        <dbReference type="Proteomes" id="UP000276309"/>
    </source>
</evidence>
<dbReference type="SUPFAM" id="SSF103473">
    <property type="entry name" value="MFS general substrate transporter"/>
    <property type="match status" value="1"/>
</dbReference>
<feature type="transmembrane region" description="Helical" evidence="1">
    <location>
        <begin position="257"/>
        <end position="281"/>
    </location>
</feature>
<evidence type="ECO:0000313" key="2">
    <source>
        <dbReference type="EMBL" id="AYN65950.1"/>
    </source>
</evidence>
<feature type="transmembrane region" description="Helical" evidence="1">
    <location>
        <begin position="351"/>
        <end position="374"/>
    </location>
</feature>
<feature type="transmembrane region" description="Helical" evidence="1">
    <location>
        <begin position="133"/>
        <end position="154"/>
    </location>
</feature>
<feature type="transmembrane region" description="Helical" evidence="1">
    <location>
        <begin position="10"/>
        <end position="28"/>
    </location>
</feature>
<sequence>MKVTQKDIKFIAYGALASFGTYFCMYAFRKPFTVATYENLAFAGIDFKIILIIAQVIGYMLSKFIGIKLISELKPKQRLPYLMVMILLAELSLLLFAFVSSPINILFMFMNGLSLGMVWGVVFSYLEGRKFTEILGVILCSSFILSSGVVKSAGLLVMQHLGVSEFWMPAITGAFFLVPFAVCAYLLDKMPPPTEEDKILREERLPMTAQDRRKVLAQFFFPLAILVFFYVCLTAMRDFRDNFSREIWDAVGYEGNASVYTLSELPVAFIVLLSIGLFAFFKDNLKAFVSYHYLLIFGSALVGASTFLFQTHTIDPVFWMVLTGLGLYICYVPFNCIFFDRMIAAFHIKGNAGYLIYIADAFGYLGSMAVLLYKNFGQGSLSSLQFFVHGTYFIAVIGIAVSILSLFYFKNKNKNQNSASSDKNISYEPIV</sequence>
<evidence type="ECO:0000256" key="1">
    <source>
        <dbReference type="SAM" id="Phobius"/>
    </source>
</evidence>
<feature type="transmembrane region" description="Helical" evidence="1">
    <location>
        <begin position="40"/>
        <end position="61"/>
    </location>
</feature>
<feature type="transmembrane region" description="Helical" evidence="1">
    <location>
        <begin position="166"/>
        <end position="187"/>
    </location>
</feature>
<dbReference type="RefSeq" id="WP_121847005.1">
    <property type="nucleotide sequence ID" value="NZ_CP032050.1"/>
</dbReference>
<dbReference type="InterPro" id="IPR043745">
    <property type="entry name" value="DUF5690"/>
</dbReference>
<feature type="transmembrane region" description="Helical" evidence="1">
    <location>
        <begin position="215"/>
        <end position="237"/>
    </location>
</feature>
<keyword evidence="1" id="KW-0472">Membrane</keyword>
<dbReference type="AlphaFoldDB" id="A0A3G2L111"/>
<name>A0A3G2L111_9FLAO</name>
<keyword evidence="1" id="KW-1133">Transmembrane helix</keyword>
<dbReference type="InterPro" id="IPR036259">
    <property type="entry name" value="MFS_trans_sf"/>
</dbReference>
<proteinExistence type="predicted"/>
<dbReference type="Proteomes" id="UP000276309">
    <property type="component" value="Chromosome"/>
</dbReference>
<dbReference type="KEGG" id="emar:D1013_00425"/>
<keyword evidence="3" id="KW-1185">Reference proteome</keyword>
<organism evidence="2 3">
    <name type="scientific">Euzebyella marina</name>
    <dbReference type="NCBI Taxonomy" id="1761453"/>
    <lineage>
        <taxon>Bacteria</taxon>
        <taxon>Pseudomonadati</taxon>
        <taxon>Bacteroidota</taxon>
        <taxon>Flavobacteriia</taxon>
        <taxon>Flavobacteriales</taxon>
        <taxon>Flavobacteriaceae</taxon>
        <taxon>Euzebyella</taxon>
    </lineage>
</organism>
<feature type="transmembrane region" description="Helical" evidence="1">
    <location>
        <begin position="386"/>
        <end position="409"/>
    </location>
</feature>
<accession>A0A3G2L111</accession>
<dbReference type="Pfam" id="PF18943">
    <property type="entry name" value="DUF5690"/>
    <property type="match status" value="1"/>
</dbReference>
<feature type="transmembrane region" description="Helical" evidence="1">
    <location>
        <begin position="105"/>
        <end position="126"/>
    </location>
</feature>
<keyword evidence="1" id="KW-0812">Transmembrane</keyword>
<dbReference type="OrthoDB" id="182994at2"/>
<feature type="transmembrane region" description="Helical" evidence="1">
    <location>
        <begin position="317"/>
        <end position="339"/>
    </location>
</feature>